<keyword evidence="8" id="KW-0970">Cilium biogenesis/degradation</keyword>
<keyword evidence="7 14" id="KW-0547">Nucleotide-binding</keyword>
<evidence type="ECO:0000256" key="10">
    <source>
        <dbReference type="ARBA" id="ARBA00023242"/>
    </source>
</evidence>
<dbReference type="GO" id="GO:0005874">
    <property type="term" value="C:microtubule"/>
    <property type="evidence" value="ECO:0007669"/>
    <property type="project" value="UniProtKB-KW"/>
</dbReference>
<dbReference type="GO" id="GO:0005929">
    <property type="term" value="C:cilium"/>
    <property type="evidence" value="ECO:0007669"/>
    <property type="project" value="UniProtKB-SubCell"/>
</dbReference>
<keyword evidence="10" id="KW-0539">Nucleus</keyword>
<dbReference type="GO" id="GO:0030030">
    <property type="term" value="P:cell projection organization"/>
    <property type="evidence" value="ECO:0007669"/>
    <property type="project" value="UniProtKB-KW"/>
</dbReference>
<dbReference type="PRINTS" id="PR01224">
    <property type="entry name" value="DELTATUBULIN"/>
</dbReference>
<dbReference type="GO" id="GO:0005634">
    <property type="term" value="C:nucleus"/>
    <property type="evidence" value="ECO:0007669"/>
    <property type="project" value="UniProtKB-SubCell"/>
</dbReference>
<evidence type="ECO:0000256" key="7">
    <source>
        <dbReference type="ARBA" id="ARBA00022741"/>
    </source>
</evidence>
<comment type="caution">
    <text evidence="16">The sequence shown here is derived from an EMBL/GenBank/DDBJ whole genome shotgun (WGS) entry which is preliminary data.</text>
</comment>
<evidence type="ECO:0000256" key="9">
    <source>
        <dbReference type="ARBA" id="ARBA00023134"/>
    </source>
</evidence>
<dbReference type="SUPFAM" id="SSF52490">
    <property type="entry name" value="Tubulin nucleotide-binding domain-like"/>
    <property type="match status" value="1"/>
</dbReference>
<comment type="similarity">
    <text evidence="4 14">Belongs to the tubulin family.</text>
</comment>
<evidence type="ECO:0000313" key="17">
    <source>
        <dbReference type="Proteomes" id="UP000028582"/>
    </source>
</evidence>
<reference evidence="16 17" key="1">
    <citation type="submission" date="2013-11" db="EMBL/GenBank/DDBJ databases">
        <title>The Genome Sequence of Phytophthora parasitica P1976.</title>
        <authorList>
            <consortium name="The Broad Institute Genomics Platform"/>
            <person name="Russ C."/>
            <person name="Tyler B."/>
            <person name="Panabieres F."/>
            <person name="Shan W."/>
            <person name="Tripathy S."/>
            <person name="Grunwald N."/>
            <person name="Machado M."/>
            <person name="Johnson C.S."/>
            <person name="Walker B."/>
            <person name="Young S."/>
            <person name="Zeng Q."/>
            <person name="Gargeya S."/>
            <person name="Fitzgerald M."/>
            <person name="Haas B."/>
            <person name="Abouelleil A."/>
            <person name="Allen A.W."/>
            <person name="Alvarado L."/>
            <person name="Arachchi H.M."/>
            <person name="Berlin A.M."/>
            <person name="Chapman S.B."/>
            <person name="Gainer-Dewar J."/>
            <person name="Goldberg J."/>
            <person name="Griggs A."/>
            <person name="Gujja S."/>
            <person name="Hansen M."/>
            <person name="Howarth C."/>
            <person name="Imamovic A."/>
            <person name="Ireland A."/>
            <person name="Larimer J."/>
            <person name="McCowan C."/>
            <person name="Murphy C."/>
            <person name="Pearson M."/>
            <person name="Poon T.W."/>
            <person name="Priest M."/>
            <person name="Roberts A."/>
            <person name="Saif S."/>
            <person name="Shea T."/>
            <person name="Sisk P."/>
            <person name="Sykes S."/>
            <person name="Wortman J."/>
            <person name="Nusbaum C."/>
            <person name="Birren B."/>
        </authorList>
    </citation>
    <scope>NUCLEOTIDE SEQUENCE [LARGE SCALE GENOMIC DNA]</scope>
    <source>
        <strain evidence="16 17">P1976</strain>
    </source>
</reference>
<comment type="function">
    <text evidence="13">Acts as a positive regulator of hedgehog signaling and regulates ciliary function.</text>
</comment>
<dbReference type="PROSITE" id="PS00227">
    <property type="entry name" value="TUBULIN"/>
    <property type="match status" value="1"/>
</dbReference>
<organism evidence="16 17">
    <name type="scientific">Phytophthora nicotianae P1976</name>
    <dbReference type="NCBI Taxonomy" id="1317066"/>
    <lineage>
        <taxon>Eukaryota</taxon>
        <taxon>Sar</taxon>
        <taxon>Stramenopiles</taxon>
        <taxon>Oomycota</taxon>
        <taxon>Peronosporomycetes</taxon>
        <taxon>Peronosporales</taxon>
        <taxon>Peronosporaceae</taxon>
        <taxon>Phytophthora</taxon>
    </lineage>
</organism>
<dbReference type="EMBL" id="ANJA01003589">
    <property type="protein sequence ID" value="ETO62432.1"/>
    <property type="molecule type" value="Genomic_DNA"/>
</dbReference>
<dbReference type="InterPro" id="IPR000217">
    <property type="entry name" value="Tubulin"/>
</dbReference>
<dbReference type="PANTHER" id="PTHR11588">
    <property type="entry name" value="TUBULIN"/>
    <property type="match status" value="1"/>
</dbReference>
<keyword evidence="9 14" id="KW-0342">GTP-binding</keyword>
<dbReference type="SUPFAM" id="SSF55307">
    <property type="entry name" value="Tubulin C-terminal domain-like"/>
    <property type="match status" value="1"/>
</dbReference>
<evidence type="ECO:0000313" key="16">
    <source>
        <dbReference type="EMBL" id="ETO62432.1"/>
    </source>
</evidence>
<comment type="subcellular location">
    <subcellularLocation>
        <location evidence="3">Cell projection</location>
        <location evidence="3">Cilium</location>
    </subcellularLocation>
    <subcellularLocation>
        <location evidence="1">Cytoplasm</location>
        <location evidence="1">Cytoskeleton</location>
        <location evidence="1">Microtubule organizing center</location>
        <location evidence="1">Centrosome</location>
        <location evidence="1">Centriole</location>
    </subcellularLocation>
    <subcellularLocation>
        <location evidence="2">Nucleus</location>
    </subcellularLocation>
</comment>
<keyword evidence="6 14" id="KW-0493">Microtubule</keyword>
<dbReference type="SMART" id="SM00864">
    <property type="entry name" value="Tubulin"/>
    <property type="match status" value="1"/>
</dbReference>
<accession>A0A080Z721</accession>
<dbReference type="Gene3D" id="3.40.50.1440">
    <property type="entry name" value="Tubulin/FtsZ, GTPase domain"/>
    <property type="match status" value="1"/>
</dbReference>
<evidence type="ECO:0000256" key="14">
    <source>
        <dbReference type="RuleBase" id="RU000352"/>
    </source>
</evidence>
<dbReference type="EMBL" id="ANJA01003589">
    <property type="protein sequence ID" value="ETO62434.1"/>
    <property type="molecule type" value="Genomic_DNA"/>
</dbReference>
<dbReference type="InterPro" id="IPR017975">
    <property type="entry name" value="Tubulin_CS"/>
</dbReference>
<dbReference type="EMBL" id="ANJA01003589">
    <property type="protein sequence ID" value="ETO62435.1"/>
    <property type="molecule type" value="Genomic_DNA"/>
</dbReference>
<dbReference type="InterPro" id="IPR008280">
    <property type="entry name" value="Tub_FtsZ_C"/>
</dbReference>
<dbReference type="GO" id="GO:0007017">
    <property type="term" value="P:microtubule-based process"/>
    <property type="evidence" value="ECO:0007669"/>
    <property type="project" value="InterPro"/>
</dbReference>
<dbReference type="EMBL" id="ANJA01003589">
    <property type="protein sequence ID" value="ETO62433.1"/>
    <property type="molecule type" value="Genomic_DNA"/>
</dbReference>
<dbReference type="GO" id="GO:0005200">
    <property type="term" value="F:structural constituent of cytoskeleton"/>
    <property type="evidence" value="ECO:0007669"/>
    <property type="project" value="InterPro"/>
</dbReference>
<dbReference type="GO" id="GO:0005525">
    <property type="term" value="F:GTP binding"/>
    <property type="evidence" value="ECO:0007669"/>
    <property type="project" value="UniProtKB-UniRule"/>
</dbReference>
<keyword evidence="11" id="KW-0966">Cell projection</keyword>
<dbReference type="AlphaFoldDB" id="A0A080Z721"/>
<dbReference type="InterPro" id="IPR003008">
    <property type="entry name" value="Tubulin_FtsZ_GTPase"/>
</dbReference>
<evidence type="ECO:0000256" key="12">
    <source>
        <dbReference type="ARBA" id="ARBA00030594"/>
    </source>
</evidence>
<dbReference type="OrthoDB" id="10250004at2759"/>
<dbReference type="InterPro" id="IPR036525">
    <property type="entry name" value="Tubulin/FtsZ_GTPase_sf"/>
</dbReference>
<evidence type="ECO:0000256" key="4">
    <source>
        <dbReference type="ARBA" id="ARBA00009636"/>
    </source>
</evidence>
<dbReference type="InterPro" id="IPR002967">
    <property type="entry name" value="Delta_tubulin"/>
</dbReference>
<evidence type="ECO:0000256" key="3">
    <source>
        <dbReference type="ARBA" id="ARBA00004138"/>
    </source>
</evidence>
<proteinExistence type="inferred from homology"/>
<evidence type="ECO:0000256" key="1">
    <source>
        <dbReference type="ARBA" id="ARBA00004114"/>
    </source>
</evidence>
<dbReference type="GO" id="GO:0005814">
    <property type="term" value="C:centriole"/>
    <property type="evidence" value="ECO:0007669"/>
    <property type="project" value="UniProtKB-SubCell"/>
</dbReference>
<evidence type="ECO:0000259" key="15">
    <source>
        <dbReference type="SMART" id="SM00864"/>
    </source>
</evidence>
<evidence type="ECO:0000256" key="6">
    <source>
        <dbReference type="ARBA" id="ARBA00022701"/>
    </source>
</evidence>
<sequence length="436" mass="48553">MLALQVGQCGNQLGRALFDKLAEEEDAASLSDSVFFRSPEDFCNHRSVNTRRARAVLIDMEPKVIQQCYKPLNNRKATAAWEYDPKNSFTRQSGSGNNWASGYRTQGTQVETELLDLLQSEAERCDLLKGFLTLQSAAGGTGSGLGTFLTEKLADFYPSTSLLNAVVWPYQSGEVIVQNYNAMLTMASLADVAHGIFMLQNDAANLICQKLLRIPHPSFDAMNGVLAAHLASSFLAVDDGSACRSGRTLDPLREICERLCQHPAYKLLDIKMVPLMPHRSKKFSTHSWTGIVKHLHQMQVANAASEGGIDWDISLTTDHGRTLNRSVGSMLILRGKNSIQADSLTFSDPRMYAPWNSDPFRCYSSNSNFSAYDKTGTLISNSKAMLQTLAITMDKAYDMFSHGAYLHQYERFGVDRDFFQEAFLRIDQITQNYSSL</sequence>
<protein>
    <recommendedName>
        <fullName evidence="5">Tubulin delta chain</fullName>
    </recommendedName>
    <alternativeName>
        <fullName evidence="12">Delta-tubulin</fullName>
    </alternativeName>
</protein>
<dbReference type="Proteomes" id="UP000028582">
    <property type="component" value="Unassembled WGS sequence"/>
</dbReference>
<evidence type="ECO:0000256" key="11">
    <source>
        <dbReference type="ARBA" id="ARBA00023273"/>
    </source>
</evidence>
<evidence type="ECO:0000256" key="5">
    <source>
        <dbReference type="ARBA" id="ARBA00014184"/>
    </source>
</evidence>
<evidence type="ECO:0000256" key="13">
    <source>
        <dbReference type="ARBA" id="ARBA00046149"/>
    </source>
</evidence>
<evidence type="ECO:0000256" key="2">
    <source>
        <dbReference type="ARBA" id="ARBA00004123"/>
    </source>
</evidence>
<name>A0A080Z721_PHYNI</name>
<dbReference type="PRINTS" id="PR01161">
    <property type="entry name" value="TUBULIN"/>
</dbReference>
<evidence type="ECO:0000256" key="8">
    <source>
        <dbReference type="ARBA" id="ARBA00022794"/>
    </source>
</evidence>
<gene>
    <name evidence="16" type="ORF">F444_19649</name>
</gene>
<dbReference type="CDD" id="cd02189">
    <property type="entry name" value="delta_zeta_tubulin-like"/>
    <property type="match status" value="1"/>
</dbReference>
<dbReference type="Pfam" id="PF00091">
    <property type="entry name" value="Tubulin"/>
    <property type="match status" value="1"/>
</dbReference>
<feature type="domain" description="Tubulin/FtsZ GTPase" evidence="15">
    <location>
        <begin position="42"/>
        <end position="240"/>
    </location>
</feature>